<proteinExistence type="predicted"/>
<accession>A0A4C1WCX0</accession>
<name>A0A4C1WCX0_EUMVA</name>
<keyword evidence="2" id="KW-1185">Reference proteome</keyword>
<gene>
    <name evidence="1" type="ORF">EVAR_40389_1</name>
</gene>
<comment type="caution">
    <text evidence="1">The sequence shown here is derived from an EMBL/GenBank/DDBJ whole genome shotgun (WGS) entry which is preliminary data.</text>
</comment>
<reference evidence="1 2" key="1">
    <citation type="journal article" date="2019" name="Commun. Biol.">
        <title>The bagworm genome reveals a unique fibroin gene that provides high tensile strength.</title>
        <authorList>
            <person name="Kono N."/>
            <person name="Nakamura H."/>
            <person name="Ohtoshi R."/>
            <person name="Tomita M."/>
            <person name="Numata K."/>
            <person name="Arakawa K."/>
        </authorList>
    </citation>
    <scope>NUCLEOTIDE SEQUENCE [LARGE SCALE GENOMIC DNA]</scope>
</reference>
<dbReference type="AlphaFoldDB" id="A0A4C1WCX0"/>
<evidence type="ECO:0000313" key="1">
    <source>
        <dbReference type="EMBL" id="GBP47965.1"/>
    </source>
</evidence>
<protein>
    <submittedName>
        <fullName evidence="1">Uncharacterized protein</fullName>
    </submittedName>
</protein>
<sequence>MHASSTAGGVTTDCVDRAVGGCDLVDDKKGKLLQKVACRCLSHTAAGAGKRILSDEDVAARDPKRSSCPKIEIQISFRQKREPIIQKFIITLNTFAKKTRNVKFRLIIAPAASNALHMKGR</sequence>
<dbReference type="EMBL" id="BGZK01000514">
    <property type="protein sequence ID" value="GBP47965.1"/>
    <property type="molecule type" value="Genomic_DNA"/>
</dbReference>
<organism evidence="1 2">
    <name type="scientific">Eumeta variegata</name>
    <name type="common">Bagworm moth</name>
    <name type="synonym">Eumeta japonica</name>
    <dbReference type="NCBI Taxonomy" id="151549"/>
    <lineage>
        <taxon>Eukaryota</taxon>
        <taxon>Metazoa</taxon>
        <taxon>Ecdysozoa</taxon>
        <taxon>Arthropoda</taxon>
        <taxon>Hexapoda</taxon>
        <taxon>Insecta</taxon>
        <taxon>Pterygota</taxon>
        <taxon>Neoptera</taxon>
        <taxon>Endopterygota</taxon>
        <taxon>Lepidoptera</taxon>
        <taxon>Glossata</taxon>
        <taxon>Ditrysia</taxon>
        <taxon>Tineoidea</taxon>
        <taxon>Psychidae</taxon>
        <taxon>Oiketicinae</taxon>
        <taxon>Eumeta</taxon>
    </lineage>
</organism>
<evidence type="ECO:0000313" key="2">
    <source>
        <dbReference type="Proteomes" id="UP000299102"/>
    </source>
</evidence>
<dbReference type="Proteomes" id="UP000299102">
    <property type="component" value="Unassembled WGS sequence"/>
</dbReference>